<name>A0AAN6SU22_9PEZI</name>
<dbReference type="Gene3D" id="1.10.3210.10">
    <property type="entry name" value="Hypothetical protein af1432"/>
    <property type="match status" value="1"/>
</dbReference>
<accession>A0AAN6SU22</accession>
<organism evidence="2 3">
    <name type="scientific">Parachaetomium inaequale</name>
    <dbReference type="NCBI Taxonomy" id="2588326"/>
    <lineage>
        <taxon>Eukaryota</taxon>
        <taxon>Fungi</taxon>
        <taxon>Dikarya</taxon>
        <taxon>Ascomycota</taxon>
        <taxon>Pezizomycotina</taxon>
        <taxon>Sordariomycetes</taxon>
        <taxon>Sordariomycetidae</taxon>
        <taxon>Sordariales</taxon>
        <taxon>Chaetomiaceae</taxon>
        <taxon>Parachaetomium</taxon>
    </lineage>
</organism>
<gene>
    <name evidence="2" type="ORF">C8A01DRAFT_44673</name>
</gene>
<reference evidence="3" key="1">
    <citation type="journal article" date="2023" name="Mol. Phylogenet. Evol.">
        <title>Genome-scale phylogeny and comparative genomics of the fungal order Sordariales.</title>
        <authorList>
            <person name="Hensen N."/>
            <person name="Bonometti L."/>
            <person name="Westerberg I."/>
            <person name="Brannstrom I.O."/>
            <person name="Guillou S."/>
            <person name="Cros-Aarteil S."/>
            <person name="Calhoun S."/>
            <person name="Haridas S."/>
            <person name="Kuo A."/>
            <person name="Mondo S."/>
            <person name="Pangilinan J."/>
            <person name="Riley R."/>
            <person name="LaButti K."/>
            <person name="Andreopoulos B."/>
            <person name="Lipzen A."/>
            <person name="Chen C."/>
            <person name="Yan M."/>
            <person name="Daum C."/>
            <person name="Ng V."/>
            <person name="Clum A."/>
            <person name="Steindorff A."/>
            <person name="Ohm R.A."/>
            <person name="Martin F."/>
            <person name="Silar P."/>
            <person name="Natvig D.O."/>
            <person name="Lalanne C."/>
            <person name="Gautier V."/>
            <person name="Ament-Velasquez S.L."/>
            <person name="Kruys A."/>
            <person name="Hutchinson M.I."/>
            <person name="Powell A.J."/>
            <person name="Barry K."/>
            <person name="Miller A.N."/>
            <person name="Grigoriev I.V."/>
            <person name="Debuchy R."/>
            <person name="Gladieux P."/>
            <person name="Hiltunen Thoren M."/>
            <person name="Johannesson H."/>
        </authorList>
    </citation>
    <scope>NUCLEOTIDE SEQUENCE [LARGE SCALE GENOMIC DNA]</scope>
    <source>
        <strain evidence="3">CBS 284.82</strain>
    </source>
</reference>
<dbReference type="EMBL" id="MU854343">
    <property type="protein sequence ID" value="KAK4042290.1"/>
    <property type="molecule type" value="Genomic_DNA"/>
</dbReference>
<dbReference type="SUPFAM" id="SSF109604">
    <property type="entry name" value="HD-domain/PDEase-like"/>
    <property type="match status" value="1"/>
</dbReference>
<dbReference type="PANTHER" id="PTHR35569:SF1">
    <property type="entry name" value="CYANAMIDE HYDRATASE DDI2-RELATED"/>
    <property type="match status" value="1"/>
</dbReference>
<evidence type="ECO:0000313" key="3">
    <source>
        <dbReference type="Proteomes" id="UP001303115"/>
    </source>
</evidence>
<comment type="caution">
    <text evidence="2">The sequence shown here is derived from an EMBL/GenBank/DDBJ whole genome shotgun (WGS) entry which is preliminary data.</text>
</comment>
<evidence type="ECO:0000313" key="2">
    <source>
        <dbReference type="EMBL" id="KAK4042290.1"/>
    </source>
</evidence>
<evidence type="ECO:0008006" key="4">
    <source>
        <dbReference type="Google" id="ProtNLM"/>
    </source>
</evidence>
<dbReference type="Proteomes" id="UP001303115">
    <property type="component" value="Unassembled WGS sequence"/>
</dbReference>
<dbReference type="AlphaFoldDB" id="A0AAN6SU22"/>
<evidence type="ECO:0000256" key="1">
    <source>
        <dbReference type="SAM" id="SignalP"/>
    </source>
</evidence>
<keyword evidence="3" id="KW-1185">Reference proteome</keyword>
<dbReference type="PANTHER" id="PTHR35569">
    <property type="entry name" value="CYANAMIDE HYDRATASE DDI2-RELATED"/>
    <property type="match status" value="1"/>
</dbReference>
<proteinExistence type="predicted"/>
<protein>
    <recommendedName>
        <fullName evidence="4">HD domain-containing protein</fullName>
    </recommendedName>
</protein>
<sequence length="254" mass="28580">MLSTPIAYIVLMATWLPSLAQATPRPDRSPRRIIAGVSVVDTPIVRAAQQFARDHSDDQLYNHVMRAWLWGALILKHNETLRASVDEEVQAIALVLHDLGAGRPNNTFASPDRRFEVDGAIAARSFIRAHRDGRHWDERRVQLVWDAIAFHSEPRYALFKEPDVVAAYHGNNQDFSEPRLGVTEAEYAAVLAEFPKSAQRDTVIEGISWLCRNKPETTYDTFMQPFGEQFVPGYSAVGHRVIDGVLAGYVENET</sequence>
<feature type="signal peptide" evidence="1">
    <location>
        <begin position="1"/>
        <end position="22"/>
    </location>
</feature>
<keyword evidence="1" id="KW-0732">Signal</keyword>
<feature type="chain" id="PRO_5043007017" description="HD domain-containing protein" evidence="1">
    <location>
        <begin position="23"/>
        <end position="254"/>
    </location>
</feature>